<feature type="signal peptide" evidence="2">
    <location>
        <begin position="1"/>
        <end position="18"/>
    </location>
</feature>
<reference evidence="3 4" key="1">
    <citation type="submission" date="2015-05" db="EMBL/GenBank/DDBJ databases">
        <title>Plasmid of Sphingomonas sanxanigenens NX02.</title>
        <authorList>
            <person name="Huang H."/>
            <person name="Ma T."/>
        </authorList>
    </citation>
    <scope>NUCLEOTIDE SEQUENCE [LARGE SCALE GENOMIC DNA]</scope>
    <source>
        <strain evidence="3 4">NX02</strain>
        <plasmid evidence="4">Plasmid pNXO2</plasmid>
    </source>
</reference>
<keyword evidence="3" id="KW-0614">Plasmid</keyword>
<organism evidence="3 4">
    <name type="scientific">Sphingomonas sanxanigenens DSM 19645 = NX02</name>
    <dbReference type="NCBI Taxonomy" id="1123269"/>
    <lineage>
        <taxon>Bacteria</taxon>
        <taxon>Pseudomonadati</taxon>
        <taxon>Pseudomonadota</taxon>
        <taxon>Alphaproteobacteria</taxon>
        <taxon>Sphingomonadales</taxon>
        <taxon>Sphingomonadaceae</taxon>
        <taxon>Sphingomonas</taxon>
    </lineage>
</organism>
<keyword evidence="2" id="KW-0732">Signal</keyword>
<gene>
    <name evidence="3" type="ORF">NX02_p1170</name>
</gene>
<proteinExistence type="predicted"/>
<sequence length="73" mass="7995">MMKLLMAATASLSLVPLAGCATMRDATPEQRASCERMEQTMGTNTTHDHNEMKGMGMNPMNLSHARCQQILAQ</sequence>
<evidence type="ECO:0000313" key="3">
    <source>
        <dbReference type="EMBL" id="AKH18875.1"/>
    </source>
</evidence>
<dbReference type="KEGG" id="ssan:NX02_p1170"/>
<feature type="chain" id="PRO_5002517647" description="Lipoprotein" evidence="2">
    <location>
        <begin position="19"/>
        <end position="73"/>
    </location>
</feature>
<evidence type="ECO:0008006" key="5">
    <source>
        <dbReference type="Google" id="ProtNLM"/>
    </source>
</evidence>
<feature type="region of interest" description="Disordered" evidence="1">
    <location>
        <begin position="29"/>
        <end position="60"/>
    </location>
</feature>
<evidence type="ECO:0000313" key="4">
    <source>
        <dbReference type="Proteomes" id="UP000018851"/>
    </source>
</evidence>
<evidence type="ECO:0000256" key="1">
    <source>
        <dbReference type="SAM" id="MobiDB-lite"/>
    </source>
</evidence>
<dbReference type="AlphaFoldDB" id="A0A0F7JVV6"/>
<dbReference type="EMBL" id="CP011450">
    <property type="protein sequence ID" value="AKH18875.1"/>
    <property type="molecule type" value="Genomic_DNA"/>
</dbReference>
<feature type="compositionally biased region" description="Basic and acidic residues" evidence="1">
    <location>
        <begin position="29"/>
        <end position="38"/>
    </location>
</feature>
<evidence type="ECO:0000256" key="2">
    <source>
        <dbReference type="SAM" id="SignalP"/>
    </source>
</evidence>
<keyword evidence="4" id="KW-1185">Reference proteome</keyword>
<protein>
    <recommendedName>
        <fullName evidence="5">Lipoprotein</fullName>
    </recommendedName>
</protein>
<accession>A0A0F7JVV6</accession>
<geneLocation type="plasmid" evidence="3 4">
    <name>pNXO2</name>
</geneLocation>
<dbReference type="Proteomes" id="UP000018851">
    <property type="component" value="Plasmid pNXO2"/>
</dbReference>
<name>A0A0F7JVV6_9SPHN</name>